<dbReference type="Pfam" id="PF17173">
    <property type="entry name" value="DUF5129"/>
    <property type="match status" value="1"/>
</dbReference>
<evidence type="ECO:0000313" key="4">
    <source>
        <dbReference type="Proteomes" id="UP000572528"/>
    </source>
</evidence>
<keyword evidence="1" id="KW-1133">Transmembrane helix</keyword>
<name>A0A853ENL6_9ACTO</name>
<dbReference type="Proteomes" id="UP000572528">
    <property type="component" value="Unassembled WGS sequence"/>
</dbReference>
<keyword evidence="1" id="KW-0812">Transmembrane</keyword>
<gene>
    <name evidence="3" type="ORF">HZZ05_10350</name>
</gene>
<organism evidence="3 4">
    <name type="scientific">Actinomyces bowdenii</name>
    <dbReference type="NCBI Taxonomy" id="131109"/>
    <lineage>
        <taxon>Bacteria</taxon>
        <taxon>Bacillati</taxon>
        <taxon>Actinomycetota</taxon>
        <taxon>Actinomycetes</taxon>
        <taxon>Actinomycetales</taxon>
        <taxon>Actinomycetaceae</taxon>
        <taxon>Actinomyces</taxon>
    </lineage>
</organism>
<dbReference type="EMBL" id="JACBXV010000165">
    <property type="protein sequence ID" value="NYS69902.1"/>
    <property type="molecule type" value="Genomic_DNA"/>
</dbReference>
<accession>A0A853ENL6</accession>
<sequence>MSDLIVRWGGARAVASLGLRLLLVLVLMVGLPLWALWPFGDSHTPQVEVHDEAQVLQAEAVGRQLEEIGFRKEVRLAVVTLDVGYDENLNAAVLEYARAKEPGWIDDNPNYWADGLVILAVSPTGRWVGCYFGEDVKVDLATQERIQESAKSSFRAGDWAGGIEAMARTSAEIIGRPVPSETTIVLLCILGVGGGAILLGWMLWARTQARRAFKRASRHYAQVTADYDATQIRAGLIPTDDAHGAQVLARFGWFEDRYASLTRAFHDFGQPRGAGWFAVGLASRAKEMEGRASELDSMDDAIANTAALLTLSHGWQDAWANETGPVREDLASLRSLCASVKHQSSRADVEPERAWARQAGDRLSQMGAELAGGRLTPPAALDELDAISQEVRVRADALARRALEADSSSVGRTRLQRYESDYSRRSRFGSAHYAGWWILDGHRSSYNPAATIRINPDSPGAAASGVRWTGAGSSSQFSSPIEGLVTGYSAAVSYTPASTGSSGGFSGSSFSGGYSGGSFSGAGSSSHF</sequence>
<reference evidence="3 4" key="1">
    <citation type="submission" date="2020-07" db="EMBL/GenBank/DDBJ databases">
        <title>MOT database genomes.</title>
        <authorList>
            <person name="Joseph S."/>
            <person name="Aduse-Opoku J."/>
            <person name="Hashim A."/>
            <person name="Wade W."/>
            <person name="Curtis M."/>
        </authorList>
    </citation>
    <scope>NUCLEOTIDE SEQUENCE [LARGE SCALE GENOMIC DNA]</scope>
    <source>
        <strain evidence="3 4">WMus004</strain>
    </source>
</reference>
<evidence type="ECO:0000259" key="2">
    <source>
        <dbReference type="Pfam" id="PF17173"/>
    </source>
</evidence>
<proteinExistence type="predicted"/>
<dbReference type="AlphaFoldDB" id="A0A853ENL6"/>
<protein>
    <submittedName>
        <fullName evidence="3">DUF5129 domain-containing protein</fullName>
    </submittedName>
</protein>
<keyword evidence="1" id="KW-0472">Membrane</keyword>
<feature type="transmembrane region" description="Helical" evidence="1">
    <location>
        <begin position="184"/>
        <end position="205"/>
    </location>
</feature>
<comment type="caution">
    <text evidence="3">The sequence shown here is derived from an EMBL/GenBank/DDBJ whole genome shotgun (WGS) entry which is preliminary data.</text>
</comment>
<dbReference type="RefSeq" id="WP_179901161.1">
    <property type="nucleotide sequence ID" value="NZ_JACBXV010000165.1"/>
</dbReference>
<evidence type="ECO:0000313" key="3">
    <source>
        <dbReference type="EMBL" id="NYS69902.1"/>
    </source>
</evidence>
<feature type="transmembrane region" description="Helical" evidence="1">
    <location>
        <begin position="21"/>
        <end position="40"/>
    </location>
</feature>
<dbReference type="Gene3D" id="3.10.310.50">
    <property type="match status" value="1"/>
</dbReference>
<feature type="domain" description="DUF5129" evidence="2">
    <location>
        <begin position="49"/>
        <end position="384"/>
    </location>
</feature>
<evidence type="ECO:0000256" key="1">
    <source>
        <dbReference type="SAM" id="Phobius"/>
    </source>
</evidence>
<dbReference type="InterPro" id="IPR033435">
    <property type="entry name" value="DUF5129"/>
</dbReference>